<dbReference type="PANTHER" id="PTHR30330:SF1">
    <property type="entry name" value="AMINO-ACID CARRIER PROTEIN ALST"/>
    <property type="match status" value="1"/>
</dbReference>
<evidence type="ECO:0000256" key="7">
    <source>
        <dbReference type="ARBA" id="ARBA00022989"/>
    </source>
</evidence>
<evidence type="ECO:0000256" key="4">
    <source>
        <dbReference type="ARBA" id="ARBA00022475"/>
    </source>
</evidence>
<evidence type="ECO:0000256" key="5">
    <source>
        <dbReference type="ARBA" id="ARBA00022692"/>
    </source>
</evidence>
<keyword evidence="5 9" id="KW-0812">Transmembrane</keyword>
<keyword evidence="8 9" id="KW-0472">Membrane</keyword>
<keyword evidence="6 9" id="KW-0769">Symport</keyword>
<evidence type="ECO:0000313" key="10">
    <source>
        <dbReference type="EMBL" id="TDL83818.1"/>
    </source>
</evidence>
<feature type="transmembrane region" description="Helical" evidence="9">
    <location>
        <begin position="300"/>
        <end position="320"/>
    </location>
</feature>
<comment type="caution">
    <text evidence="10">The sequence shown here is derived from an EMBL/GenBank/DDBJ whole genome shotgun (WGS) entry which is preliminary data.</text>
</comment>
<evidence type="ECO:0000313" key="11">
    <source>
        <dbReference type="Proteomes" id="UP000294562"/>
    </source>
</evidence>
<dbReference type="NCBIfam" id="TIGR00835">
    <property type="entry name" value="agcS"/>
    <property type="match status" value="1"/>
</dbReference>
<dbReference type="OrthoDB" id="9806926at2"/>
<dbReference type="PANTHER" id="PTHR30330">
    <property type="entry name" value="AGSS FAMILY TRANSPORTER, SODIUM-ALANINE"/>
    <property type="match status" value="1"/>
</dbReference>
<feature type="transmembrane region" description="Helical" evidence="9">
    <location>
        <begin position="20"/>
        <end position="43"/>
    </location>
</feature>
<keyword evidence="9" id="KW-0997">Cell inner membrane</keyword>
<dbReference type="AlphaFoldDB" id="A0A4R6AMQ5"/>
<sequence length="474" mass="50430">MGFIENIFNAIGDFTWGWSLIPFLVVLGLTFTFVSGLVQFQFFGRMFQVLYGKQDPRTAGHVSSREALLVSVGGRVGGGNIAGVAVAITLGGPGAVFWMWAIALVGMATSLFECSLAQLYKRAEPDGTYRGGPARYIIFGLGEQFRWLAVLYAVCLIAAFALGFNAFQGNTVAGAAEDSLGINRIWTGIFLAIITGFVVYGGIKRIAKVADVIIPIMAISYIAMALIIILLNITSLPGVIWDIVSNAFGLQEAVGGGMGAAIAQGLRRGLFSNEAGLGSAPNVAAVAYVRHPINQGIVQSLSVFIDTIVICSCTAFVILLGDVYVPGAEGINGVALTQQSLVSHVGSWAQYFLTFAILLFAFSSIIYNYYLGENALSVLSTNPKAVHILRGAIVALVFIGATAPAATSVFFFSDPMMGILALVNLVALTMLFPIGLRLLNDFRQQLAAGVEHPVLDVEKFSDLNIDKAAWSDVK</sequence>
<evidence type="ECO:0000256" key="2">
    <source>
        <dbReference type="ARBA" id="ARBA00009261"/>
    </source>
</evidence>
<feature type="transmembrane region" description="Helical" evidence="9">
    <location>
        <begin position="67"/>
        <end position="91"/>
    </location>
</feature>
<feature type="transmembrane region" description="Helical" evidence="9">
    <location>
        <begin position="145"/>
        <end position="165"/>
    </location>
</feature>
<accession>A0A4R6AMQ5</accession>
<keyword evidence="7 9" id="KW-1133">Transmembrane helix</keyword>
<evidence type="ECO:0000256" key="9">
    <source>
        <dbReference type="RuleBase" id="RU363064"/>
    </source>
</evidence>
<keyword evidence="3 9" id="KW-0813">Transport</keyword>
<dbReference type="FunFam" id="1.20.1740.10:FF:000004">
    <property type="entry name" value="Sodium:alanine symporter family protein"/>
    <property type="match status" value="1"/>
</dbReference>
<dbReference type="PRINTS" id="PR00175">
    <property type="entry name" value="NAALASMPORT"/>
</dbReference>
<proteinExistence type="inferred from homology"/>
<feature type="transmembrane region" description="Helical" evidence="9">
    <location>
        <begin position="391"/>
        <end position="412"/>
    </location>
</feature>
<dbReference type="InterPro" id="IPR001463">
    <property type="entry name" value="Na/Ala_symport"/>
</dbReference>
<protein>
    <submittedName>
        <fullName evidence="10">Alanine:cation symporter family protein</fullName>
    </submittedName>
</protein>
<dbReference type="RefSeq" id="WP_133344486.1">
    <property type="nucleotide sequence ID" value="NZ_SMZO01000081.1"/>
</dbReference>
<dbReference type="Pfam" id="PF01235">
    <property type="entry name" value="Na_Ala_symp"/>
    <property type="match status" value="1"/>
</dbReference>
<gene>
    <name evidence="10" type="ORF">E2L05_19060</name>
</gene>
<organism evidence="10 11">
    <name type="scientific">Meridianimarinicoccus aquatilis</name>
    <dbReference type="NCBI Taxonomy" id="2552766"/>
    <lineage>
        <taxon>Bacteria</taxon>
        <taxon>Pseudomonadati</taxon>
        <taxon>Pseudomonadota</taxon>
        <taxon>Alphaproteobacteria</taxon>
        <taxon>Rhodobacterales</taxon>
        <taxon>Paracoccaceae</taxon>
        <taxon>Meridianimarinicoccus</taxon>
    </lineage>
</organism>
<keyword evidence="4" id="KW-1003">Cell membrane</keyword>
<dbReference type="Gene3D" id="1.20.1740.10">
    <property type="entry name" value="Amino acid/polyamine transporter I"/>
    <property type="match status" value="1"/>
</dbReference>
<evidence type="ECO:0000256" key="1">
    <source>
        <dbReference type="ARBA" id="ARBA00004651"/>
    </source>
</evidence>
<feature type="transmembrane region" description="Helical" evidence="9">
    <location>
        <begin position="348"/>
        <end position="370"/>
    </location>
</feature>
<reference evidence="10 11" key="1">
    <citation type="submission" date="2019-03" db="EMBL/GenBank/DDBJ databases">
        <title>Rhodobacteraceae bacterium SM1902, a new member of the family Rhodobacteraceae isolated from Yantai.</title>
        <authorList>
            <person name="Sun Y."/>
        </authorList>
    </citation>
    <scope>NUCLEOTIDE SEQUENCE [LARGE SCALE GENOMIC DNA]</scope>
    <source>
        <strain evidence="10 11">SM1902</strain>
    </source>
</reference>
<feature type="transmembrane region" description="Helical" evidence="9">
    <location>
        <begin position="185"/>
        <end position="203"/>
    </location>
</feature>
<evidence type="ECO:0000256" key="3">
    <source>
        <dbReference type="ARBA" id="ARBA00022448"/>
    </source>
</evidence>
<feature type="transmembrane region" description="Helical" evidence="9">
    <location>
        <begin position="212"/>
        <end position="233"/>
    </location>
</feature>
<comment type="subcellular location">
    <subcellularLocation>
        <location evidence="9">Cell inner membrane</location>
        <topology evidence="9">Multi-pass membrane protein</topology>
    </subcellularLocation>
    <subcellularLocation>
        <location evidence="1">Cell membrane</location>
        <topology evidence="1">Multi-pass membrane protein</topology>
    </subcellularLocation>
</comment>
<dbReference type="GO" id="GO:0005283">
    <property type="term" value="F:amino acid:sodium symporter activity"/>
    <property type="evidence" value="ECO:0007669"/>
    <property type="project" value="InterPro"/>
</dbReference>
<dbReference type="GO" id="GO:0005886">
    <property type="term" value="C:plasma membrane"/>
    <property type="evidence" value="ECO:0007669"/>
    <property type="project" value="UniProtKB-SubCell"/>
</dbReference>
<comment type="similarity">
    <text evidence="2 9">Belongs to the alanine or glycine:cation symporter (AGCS) (TC 2.A.25) family.</text>
</comment>
<name>A0A4R6AMQ5_9RHOB</name>
<evidence type="ECO:0000256" key="6">
    <source>
        <dbReference type="ARBA" id="ARBA00022847"/>
    </source>
</evidence>
<keyword evidence="11" id="KW-1185">Reference proteome</keyword>
<evidence type="ECO:0000256" key="8">
    <source>
        <dbReference type="ARBA" id="ARBA00023136"/>
    </source>
</evidence>
<dbReference type="Proteomes" id="UP000294562">
    <property type="component" value="Unassembled WGS sequence"/>
</dbReference>
<feature type="transmembrane region" description="Helical" evidence="9">
    <location>
        <begin position="418"/>
        <end position="439"/>
    </location>
</feature>
<dbReference type="EMBL" id="SMZO01000081">
    <property type="protein sequence ID" value="TDL83818.1"/>
    <property type="molecule type" value="Genomic_DNA"/>
</dbReference>